<dbReference type="GO" id="GO:0005524">
    <property type="term" value="F:ATP binding"/>
    <property type="evidence" value="ECO:0007669"/>
    <property type="project" value="InterPro"/>
</dbReference>
<keyword evidence="3" id="KW-1185">Reference proteome</keyword>
<dbReference type="InterPro" id="IPR011009">
    <property type="entry name" value="Kinase-like_dom_sf"/>
</dbReference>
<dbReference type="PROSITE" id="PS50011">
    <property type="entry name" value="PROTEIN_KINASE_DOM"/>
    <property type="match status" value="1"/>
</dbReference>
<gene>
    <name evidence="2" type="ORF">FPHYL_11051</name>
</gene>
<comment type="caution">
    <text evidence="2">The sequence shown here is derived from an EMBL/GenBank/DDBJ whole genome shotgun (WGS) entry which is preliminary data.</text>
</comment>
<evidence type="ECO:0000259" key="1">
    <source>
        <dbReference type="PROSITE" id="PS50011"/>
    </source>
</evidence>
<dbReference type="Proteomes" id="UP000582016">
    <property type="component" value="Unassembled WGS sequence"/>
</dbReference>
<dbReference type="EMBL" id="JAAOAQ010000500">
    <property type="protein sequence ID" value="KAF5544276.1"/>
    <property type="molecule type" value="Genomic_DNA"/>
</dbReference>
<dbReference type="GO" id="GO:0004672">
    <property type="term" value="F:protein kinase activity"/>
    <property type="evidence" value="ECO:0007669"/>
    <property type="project" value="InterPro"/>
</dbReference>
<reference evidence="2 3" key="1">
    <citation type="submission" date="2020-05" db="EMBL/GenBank/DDBJ databases">
        <title>Identification and distribution of gene clusters putatively required for synthesis of sphingolipid metabolism inhibitors in phylogenetically diverse species of the filamentous fungus Fusarium.</title>
        <authorList>
            <person name="Kim H.-S."/>
            <person name="Busman M."/>
            <person name="Brown D.W."/>
            <person name="Divon H."/>
            <person name="Uhlig S."/>
            <person name="Proctor R.H."/>
        </authorList>
    </citation>
    <scope>NUCLEOTIDE SEQUENCE [LARGE SCALE GENOMIC DNA]</scope>
    <source>
        <strain evidence="2 3">NRRL 13617</strain>
    </source>
</reference>
<dbReference type="SUPFAM" id="SSF56112">
    <property type="entry name" value="Protein kinase-like (PK-like)"/>
    <property type="match status" value="1"/>
</dbReference>
<sequence>MACLNTYQQTIGDKLTEYRPLRTQRYATVNVLIITWKDHDLGVDFDREVAEVKDMFTQTFNYAIWPLRIPSQDSELSLNVCVAQFIKNFGGADDLLIIFYSGHGGGESNTQARSPCTWAAKISGGPTLDWSNIQPQLFLSLGDVAIILDCCYAGQAARPHTSHKIEFLAATDKDNWTPTGMKKWPSFTNVLMREMKLAMSNEGLVTLAALQSRMVIAEAGLKRQPFLVSLGGDASEGPIKLTRLTNGDQATEPLPQTISQSINSMYLRLCLFDPLDGTMLPSLLRWLTRDSPASVEDIQLIDRVASQAQDISKMGTYVCEAAYEQERTEALPFLSQEGRIEAQRLLDELKLAVFASGDALSVRSGTSHAVLEGLRAASSKLVDFLGDSLATMDTCTLSNLDDTSSTALEDIRSKIAMRLTLLDDEKVLGTPTRVSFSDTASLHQRIRHGTQAGRDVLVEYIYYLDEDPDACGRMSYQIKRIIALLTESKSPAFRCFEISGFTHETLCGPRFGLVHLVAEKFRDRRCIPLAELIGQAKYVPLNRRMRLAEIICEAILHLHSIGWYHKNIKSENIILFEIPESDGSNSSADDWDFENPFLIGFDCSRPADAETRNTVDFAPQNNIYRHPERWGRSARFEKHHDIYALGILLLEVGSWLKIPTLDTKQNNFAHISDPEMLRSLFLKVASSKLAHAAGTRYAEAVKVCVKNRPWKTLEDWESQKLVRERVLCPLRECAAASG</sequence>
<name>A0A8H5J0R3_9HYPO</name>
<dbReference type="PANTHER" id="PTHR37542:SF3">
    <property type="entry name" value="PRION-INHIBITION AND PROPAGATION HELO DOMAIN-CONTAINING PROTEIN"/>
    <property type="match status" value="1"/>
</dbReference>
<accession>A0A8H5J0R3</accession>
<organism evidence="2 3">
    <name type="scientific">Fusarium phyllophilum</name>
    <dbReference type="NCBI Taxonomy" id="47803"/>
    <lineage>
        <taxon>Eukaryota</taxon>
        <taxon>Fungi</taxon>
        <taxon>Dikarya</taxon>
        <taxon>Ascomycota</taxon>
        <taxon>Pezizomycotina</taxon>
        <taxon>Sordariomycetes</taxon>
        <taxon>Hypocreomycetidae</taxon>
        <taxon>Hypocreales</taxon>
        <taxon>Nectriaceae</taxon>
        <taxon>Fusarium</taxon>
        <taxon>Fusarium fujikuroi species complex</taxon>
    </lineage>
</organism>
<evidence type="ECO:0000313" key="3">
    <source>
        <dbReference type="Proteomes" id="UP000582016"/>
    </source>
</evidence>
<dbReference type="Gene3D" id="1.10.510.10">
    <property type="entry name" value="Transferase(Phosphotransferase) domain 1"/>
    <property type="match status" value="1"/>
</dbReference>
<protein>
    <recommendedName>
        <fullName evidence="1">Protein kinase domain-containing protein</fullName>
    </recommendedName>
</protein>
<dbReference type="PANTHER" id="PTHR37542">
    <property type="entry name" value="HELO DOMAIN-CONTAINING PROTEIN-RELATED"/>
    <property type="match status" value="1"/>
</dbReference>
<evidence type="ECO:0000313" key="2">
    <source>
        <dbReference type="EMBL" id="KAF5544276.1"/>
    </source>
</evidence>
<feature type="domain" description="Protein kinase" evidence="1">
    <location>
        <begin position="422"/>
        <end position="738"/>
    </location>
</feature>
<dbReference type="OrthoDB" id="1911848at2759"/>
<dbReference type="InterPro" id="IPR000719">
    <property type="entry name" value="Prot_kinase_dom"/>
</dbReference>
<proteinExistence type="predicted"/>
<dbReference type="AlphaFoldDB" id="A0A8H5J0R3"/>